<evidence type="ECO:0000256" key="5">
    <source>
        <dbReference type="ARBA" id="ARBA00023136"/>
    </source>
</evidence>
<name>A0A225D3W2_9BACT</name>
<keyword evidence="3" id="KW-0210">Decarboxylase</keyword>
<feature type="transmembrane region" description="Helical" evidence="11">
    <location>
        <begin position="115"/>
        <end position="138"/>
    </location>
</feature>
<gene>
    <name evidence="12" type="ORF">FRUB_08854</name>
</gene>
<evidence type="ECO:0000256" key="11">
    <source>
        <dbReference type="SAM" id="Phobius"/>
    </source>
</evidence>
<dbReference type="PANTHER" id="PTHR35809">
    <property type="entry name" value="ARCHAETIDYLSERINE DECARBOXYLASE PROENZYME-RELATED"/>
    <property type="match status" value="1"/>
</dbReference>
<evidence type="ECO:0000256" key="4">
    <source>
        <dbReference type="ARBA" id="ARBA00023098"/>
    </source>
</evidence>
<evidence type="ECO:0000313" key="13">
    <source>
        <dbReference type="Proteomes" id="UP000214646"/>
    </source>
</evidence>
<protein>
    <submittedName>
        <fullName evidence="12">Phosphatidylserine decarboxylase</fullName>
    </submittedName>
</protein>
<dbReference type="EMBL" id="NIDE01000017">
    <property type="protein sequence ID" value="OWK36291.1"/>
    <property type="molecule type" value="Genomic_DNA"/>
</dbReference>
<keyword evidence="7" id="KW-0594">Phospholipid biosynthesis</keyword>
<evidence type="ECO:0000256" key="9">
    <source>
        <dbReference type="ARBA" id="ARBA00023264"/>
    </source>
</evidence>
<dbReference type="RefSeq" id="WP_261341218.1">
    <property type="nucleotide sequence ID" value="NZ_NIDE01000017.1"/>
</dbReference>
<evidence type="ECO:0000256" key="10">
    <source>
        <dbReference type="ARBA" id="ARBA00023317"/>
    </source>
</evidence>
<dbReference type="PANTHER" id="PTHR35809:SF1">
    <property type="entry name" value="ARCHAETIDYLSERINE DECARBOXYLASE PROENZYME-RELATED"/>
    <property type="match status" value="1"/>
</dbReference>
<evidence type="ECO:0000256" key="2">
    <source>
        <dbReference type="ARBA" id="ARBA00022516"/>
    </source>
</evidence>
<comment type="caution">
    <text evidence="12">The sequence shown here is derived from an EMBL/GenBank/DDBJ whole genome shotgun (WGS) entry which is preliminary data.</text>
</comment>
<proteinExistence type="predicted"/>
<keyword evidence="5 11" id="KW-0472">Membrane</keyword>
<organism evidence="12 13">
    <name type="scientific">Fimbriiglobus ruber</name>
    <dbReference type="NCBI Taxonomy" id="1908690"/>
    <lineage>
        <taxon>Bacteria</taxon>
        <taxon>Pseudomonadati</taxon>
        <taxon>Planctomycetota</taxon>
        <taxon>Planctomycetia</taxon>
        <taxon>Gemmatales</taxon>
        <taxon>Gemmataceae</taxon>
        <taxon>Fimbriiglobus</taxon>
    </lineage>
</organism>
<keyword evidence="4" id="KW-0443">Lipid metabolism</keyword>
<keyword evidence="11" id="KW-0812">Transmembrane</keyword>
<accession>A0A225D3W2</accession>
<keyword evidence="9" id="KW-1208">Phospholipid metabolism</keyword>
<keyword evidence="6" id="KW-0865">Zymogen</keyword>
<evidence type="ECO:0000256" key="6">
    <source>
        <dbReference type="ARBA" id="ARBA00023145"/>
    </source>
</evidence>
<dbReference type="InterPro" id="IPR033175">
    <property type="entry name" value="PSD-A"/>
</dbReference>
<sequence length="349" mass="38480">MTVVSTDPPAPPRPPGLLPLEPMDPKLTWIQPGGGVVCRLELAWGRWRRFWLKTFRPGYVRRMAALRKGDYNGCPHEVLDPRDLKYYRNQGGYYWEPQDDPFRWRDRIPFARAGLAELLVFSALTFLPAAGLSAGLAYAGAEIPLPLQVIGWLVVATVVVIGLLIVWFFRNPPRRIPVEPGLVVSPADGTLVAIDELEFDEFVGGPAVQIGIFLSIFNVHLNRAPVAGRVIGLRYKAGKYLNALRAASVLENEQLALRMQETAAPYRRYVVRQIAGALARRIVCWLKPGDDLGRGETFGMIKLGSRTELVLPREAGLTIRARIGDKVKAGATVLASYAGAPAAGREDAH</sequence>
<keyword evidence="2" id="KW-0444">Lipid biosynthesis</keyword>
<dbReference type="AlphaFoldDB" id="A0A225D3W2"/>
<keyword evidence="11" id="KW-1133">Transmembrane helix</keyword>
<evidence type="ECO:0000256" key="8">
    <source>
        <dbReference type="ARBA" id="ARBA00023239"/>
    </source>
</evidence>
<keyword evidence="8" id="KW-0456">Lyase</keyword>
<keyword evidence="13" id="KW-1185">Reference proteome</keyword>
<dbReference type="InterPro" id="IPR003817">
    <property type="entry name" value="PS_Dcarbxylase"/>
</dbReference>
<dbReference type="Proteomes" id="UP000214646">
    <property type="component" value="Unassembled WGS sequence"/>
</dbReference>
<reference evidence="13" key="1">
    <citation type="submission" date="2017-06" db="EMBL/GenBank/DDBJ databases">
        <title>Genome analysis of Fimbriiglobus ruber SP5, the first member of the order Planctomycetales with confirmed chitinolytic capability.</title>
        <authorList>
            <person name="Ravin N.V."/>
            <person name="Rakitin A.L."/>
            <person name="Ivanova A.A."/>
            <person name="Beletsky A.V."/>
            <person name="Kulichevskaya I.S."/>
            <person name="Mardanov A.V."/>
            <person name="Dedysh S.N."/>
        </authorList>
    </citation>
    <scope>NUCLEOTIDE SEQUENCE [LARGE SCALE GENOMIC DNA]</scope>
    <source>
        <strain evidence="13">SP5</strain>
    </source>
</reference>
<dbReference type="GO" id="GO:0004609">
    <property type="term" value="F:phosphatidylserine decarboxylase activity"/>
    <property type="evidence" value="ECO:0007669"/>
    <property type="project" value="InterPro"/>
</dbReference>
<dbReference type="GO" id="GO:0008654">
    <property type="term" value="P:phospholipid biosynthetic process"/>
    <property type="evidence" value="ECO:0007669"/>
    <property type="project" value="UniProtKB-KW"/>
</dbReference>
<evidence type="ECO:0000256" key="7">
    <source>
        <dbReference type="ARBA" id="ARBA00023209"/>
    </source>
</evidence>
<evidence type="ECO:0000256" key="3">
    <source>
        <dbReference type="ARBA" id="ARBA00022793"/>
    </source>
</evidence>
<dbReference type="Pfam" id="PF02666">
    <property type="entry name" value="PS_Dcarbxylase"/>
    <property type="match status" value="1"/>
</dbReference>
<keyword evidence="10" id="KW-0670">Pyruvate</keyword>
<evidence type="ECO:0000256" key="1">
    <source>
        <dbReference type="ARBA" id="ARBA00022475"/>
    </source>
</evidence>
<keyword evidence="1" id="KW-1003">Cell membrane</keyword>
<feature type="transmembrane region" description="Helical" evidence="11">
    <location>
        <begin position="150"/>
        <end position="169"/>
    </location>
</feature>
<evidence type="ECO:0000313" key="12">
    <source>
        <dbReference type="EMBL" id="OWK36291.1"/>
    </source>
</evidence>